<keyword evidence="2" id="KW-1185">Reference proteome</keyword>
<sequence>MDAIDDANQLRETPKNEVMSFLESAPLLKDAAEIEKSLKEFVDRNTSSSGNCYFFSNQHLIDFNLLTLCSLNINAT</sequence>
<evidence type="ECO:0000313" key="2">
    <source>
        <dbReference type="Proteomes" id="UP000011115"/>
    </source>
</evidence>
<dbReference type="HOGENOM" id="CLU_2659342_0_0_1"/>
<organism evidence="1 2">
    <name type="scientific">Solanum tuberosum</name>
    <name type="common">Potato</name>
    <dbReference type="NCBI Taxonomy" id="4113"/>
    <lineage>
        <taxon>Eukaryota</taxon>
        <taxon>Viridiplantae</taxon>
        <taxon>Streptophyta</taxon>
        <taxon>Embryophyta</taxon>
        <taxon>Tracheophyta</taxon>
        <taxon>Spermatophyta</taxon>
        <taxon>Magnoliopsida</taxon>
        <taxon>eudicotyledons</taxon>
        <taxon>Gunneridae</taxon>
        <taxon>Pentapetalae</taxon>
        <taxon>asterids</taxon>
        <taxon>lamiids</taxon>
        <taxon>Solanales</taxon>
        <taxon>Solanaceae</taxon>
        <taxon>Solanoideae</taxon>
        <taxon>Solaneae</taxon>
        <taxon>Solanum</taxon>
    </lineage>
</organism>
<reference evidence="2" key="1">
    <citation type="journal article" date="2011" name="Nature">
        <title>Genome sequence and analysis of the tuber crop potato.</title>
        <authorList>
            <consortium name="The Potato Genome Sequencing Consortium"/>
        </authorList>
    </citation>
    <scope>NUCLEOTIDE SEQUENCE [LARGE SCALE GENOMIC DNA]</scope>
    <source>
        <strain evidence="2">cv. DM1-3 516 R44</strain>
    </source>
</reference>
<dbReference type="AlphaFoldDB" id="M1CMS9"/>
<accession>M1CMS9</accession>
<dbReference type="ExpressionAtlas" id="M1CMS9">
    <property type="expression patterns" value="baseline"/>
</dbReference>
<dbReference type="Proteomes" id="UP000011115">
    <property type="component" value="Unassembled WGS sequence"/>
</dbReference>
<evidence type="ECO:0000313" key="1">
    <source>
        <dbReference type="EnsemblPlants" id="PGSC0003DMT400070828"/>
    </source>
</evidence>
<reference evidence="1" key="2">
    <citation type="submission" date="2015-06" db="UniProtKB">
        <authorList>
            <consortium name="EnsemblPlants"/>
        </authorList>
    </citation>
    <scope>IDENTIFICATION</scope>
    <source>
        <strain evidence="1">DM1-3 516 R44</strain>
    </source>
</reference>
<name>M1CMS9_SOLTU</name>
<proteinExistence type="predicted"/>
<protein>
    <submittedName>
        <fullName evidence="1">Cornichon</fullName>
    </submittedName>
</protein>
<dbReference type="Gramene" id="PGSC0003DMT400070828">
    <property type="protein sequence ID" value="PGSC0003DMT400070828"/>
    <property type="gene ID" value="PGSC0003DMG400027542"/>
</dbReference>
<dbReference type="EnsemblPlants" id="PGSC0003DMT400070828">
    <property type="protein sequence ID" value="PGSC0003DMT400070828"/>
    <property type="gene ID" value="PGSC0003DMG400027542"/>
</dbReference>